<reference evidence="1 2" key="1">
    <citation type="submission" date="2019-10" db="EMBL/GenBank/DDBJ databases">
        <authorList>
            <person name="Palmer J.M."/>
        </authorList>
    </citation>
    <scope>NUCLEOTIDE SEQUENCE [LARGE SCALE GENOMIC DNA]</scope>
    <source>
        <strain evidence="1 2">TWF506</strain>
    </source>
</reference>
<organism evidence="1 2">
    <name type="scientific">Arthrobotrys conoides</name>
    <dbReference type="NCBI Taxonomy" id="74498"/>
    <lineage>
        <taxon>Eukaryota</taxon>
        <taxon>Fungi</taxon>
        <taxon>Dikarya</taxon>
        <taxon>Ascomycota</taxon>
        <taxon>Pezizomycotina</taxon>
        <taxon>Orbiliomycetes</taxon>
        <taxon>Orbiliales</taxon>
        <taxon>Orbiliaceae</taxon>
        <taxon>Arthrobotrys</taxon>
    </lineage>
</organism>
<dbReference type="Proteomes" id="UP001307849">
    <property type="component" value="Unassembled WGS sequence"/>
</dbReference>
<sequence length="167" mass="19266">MIAFQCNAIQRIFGPGSTREDATDGSDSFAIPGEEFWMSIREYCRSKPPGEISLEIPFATDIIFHMLPMLDVDFFCDYIESQNPDDRFVNITTVLNTATRLKWLQLEITNPPFHLKNSDIESPEVLANLQKAVDKLDRLDYLSITKFFRRGSFFLVPPPPREEFRVP</sequence>
<evidence type="ECO:0000313" key="2">
    <source>
        <dbReference type="Proteomes" id="UP001307849"/>
    </source>
</evidence>
<evidence type="ECO:0000313" key="1">
    <source>
        <dbReference type="EMBL" id="KAK6516253.1"/>
    </source>
</evidence>
<dbReference type="EMBL" id="JAVHJM010000003">
    <property type="protein sequence ID" value="KAK6516253.1"/>
    <property type="molecule type" value="Genomic_DNA"/>
</dbReference>
<dbReference type="AlphaFoldDB" id="A0AAN8PK90"/>
<name>A0AAN8PK90_9PEZI</name>
<protein>
    <submittedName>
        <fullName evidence="1">Uncharacterized protein</fullName>
    </submittedName>
</protein>
<comment type="caution">
    <text evidence="1">The sequence shown here is derived from an EMBL/GenBank/DDBJ whole genome shotgun (WGS) entry which is preliminary data.</text>
</comment>
<accession>A0AAN8PK90</accession>
<proteinExistence type="predicted"/>
<gene>
    <name evidence="1" type="ORF">TWF506_006162</name>
</gene>
<keyword evidence="2" id="KW-1185">Reference proteome</keyword>